<dbReference type="Gramene" id="CDY64173">
    <property type="protein sequence ID" value="CDY64173"/>
    <property type="gene ID" value="GSBRNA2T00040956001"/>
</dbReference>
<accession>A0A078JCN3</accession>
<proteinExistence type="predicted"/>
<dbReference type="PaxDb" id="3708-A0A078JCN3"/>
<keyword evidence="3" id="KW-1185">Reference proteome</keyword>
<dbReference type="Proteomes" id="UP001295469">
    <property type="component" value="Chromosome C07"/>
</dbReference>
<dbReference type="Proteomes" id="UP000028999">
    <property type="component" value="Unassembled WGS sequence"/>
</dbReference>
<dbReference type="EMBL" id="LK034413">
    <property type="protein sequence ID" value="CDY64173.1"/>
    <property type="molecule type" value="Genomic_DNA"/>
</dbReference>
<protein>
    <submittedName>
        <fullName evidence="1">(rape) hypothetical protein</fullName>
    </submittedName>
    <submittedName>
        <fullName evidence="2">BnaCnng43360D protein</fullName>
    </submittedName>
</protein>
<gene>
    <name evidence="2" type="primary">BnaCnng43360D</name>
    <name evidence="1" type="ORF">DARMORV10_C07P07300.1</name>
    <name evidence="2" type="ORF">GSBRNA2T00040956001</name>
</gene>
<evidence type="ECO:0000313" key="2">
    <source>
        <dbReference type="EMBL" id="CDY64173.1"/>
    </source>
</evidence>
<name>A0A078JCN3_BRANA</name>
<reference evidence="2" key="2">
    <citation type="submission" date="2014-06" db="EMBL/GenBank/DDBJ databases">
        <authorList>
            <person name="Genoscope - CEA"/>
        </authorList>
    </citation>
    <scope>NUCLEOTIDE SEQUENCE</scope>
</reference>
<evidence type="ECO:0000313" key="3">
    <source>
        <dbReference type="Proteomes" id="UP000028999"/>
    </source>
</evidence>
<evidence type="ECO:0000313" key="1">
    <source>
        <dbReference type="EMBL" id="CAF1954961.1"/>
    </source>
</evidence>
<sequence>MIRVVYSLRRFRLNTFDVTPTQPTPFPTRNVCYISHFSIDNFI</sequence>
<reference evidence="2 3" key="1">
    <citation type="journal article" date="2014" name="Science">
        <title>Plant genetics. Early allopolyploid evolution in the post-Neolithic Brassica napus oilseed genome.</title>
        <authorList>
            <person name="Chalhoub B."/>
            <person name="Denoeud F."/>
            <person name="Liu S."/>
            <person name="Parkin I.A."/>
            <person name="Tang H."/>
            <person name="Wang X."/>
            <person name="Chiquet J."/>
            <person name="Belcram H."/>
            <person name="Tong C."/>
            <person name="Samans B."/>
            <person name="Correa M."/>
            <person name="Da Silva C."/>
            <person name="Just J."/>
            <person name="Falentin C."/>
            <person name="Koh C.S."/>
            <person name="Le Clainche I."/>
            <person name="Bernard M."/>
            <person name="Bento P."/>
            <person name="Noel B."/>
            <person name="Labadie K."/>
            <person name="Alberti A."/>
            <person name="Charles M."/>
            <person name="Arnaud D."/>
            <person name="Guo H."/>
            <person name="Daviaud C."/>
            <person name="Alamery S."/>
            <person name="Jabbari K."/>
            <person name="Zhao M."/>
            <person name="Edger P.P."/>
            <person name="Chelaifa H."/>
            <person name="Tack D."/>
            <person name="Lassalle G."/>
            <person name="Mestiri I."/>
            <person name="Schnel N."/>
            <person name="Le Paslier M.C."/>
            <person name="Fan G."/>
            <person name="Renault V."/>
            <person name="Bayer P.E."/>
            <person name="Golicz A.A."/>
            <person name="Manoli S."/>
            <person name="Lee T.H."/>
            <person name="Thi V.H."/>
            <person name="Chalabi S."/>
            <person name="Hu Q."/>
            <person name="Fan C."/>
            <person name="Tollenaere R."/>
            <person name="Lu Y."/>
            <person name="Battail C."/>
            <person name="Shen J."/>
            <person name="Sidebottom C.H."/>
            <person name="Wang X."/>
            <person name="Canaguier A."/>
            <person name="Chauveau A."/>
            <person name="Berard A."/>
            <person name="Deniot G."/>
            <person name="Guan M."/>
            <person name="Liu Z."/>
            <person name="Sun F."/>
            <person name="Lim Y.P."/>
            <person name="Lyons E."/>
            <person name="Town C.D."/>
            <person name="Bancroft I."/>
            <person name="Wang X."/>
            <person name="Meng J."/>
            <person name="Ma J."/>
            <person name="Pires J.C."/>
            <person name="King G.J."/>
            <person name="Brunel D."/>
            <person name="Delourme R."/>
            <person name="Renard M."/>
            <person name="Aury J.M."/>
            <person name="Adams K.L."/>
            <person name="Batley J."/>
            <person name="Snowdon R.J."/>
            <person name="Tost J."/>
            <person name="Edwards D."/>
            <person name="Zhou Y."/>
            <person name="Hua W."/>
            <person name="Sharpe A.G."/>
            <person name="Paterson A.H."/>
            <person name="Guan C."/>
            <person name="Wincker P."/>
        </authorList>
    </citation>
    <scope>NUCLEOTIDE SEQUENCE [LARGE SCALE GENOMIC DNA]</scope>
    <source>
        <strain evidence="3">cv. Darmor-bzh</strain>
    </source>
</reference>
<reference evidence="1" key="3">
    <citation type="submission" date="2021-01" db="EMBL/GenBank/DDBJ databases">
        <authorList>
            <consortium name="Genoscope - CEA"/>
            <person name="William W."/>
        </authorList>
    </citation>
    <scope>NUCLEOTIDE SEQUENCE</scope>
</reference>
<dbReference type="AlphaFoldDB" id="A0A078JCN3"/>
<organism evidence="2 3">
    <name type="scientific">Brassica napus</name>
    <name type="common">Rape</name>
    <dbReference type="NCBI Taxonomy" id="3708"/>
    <lineage>
        <taxon>Eukaryota</taxon>
        <taxon>Viridiplantae</taxon>
        <taxon>Streptophyta</taxon>
        <taxon>Embryophyta</taxon>
        <taxon>Tracheophyta</taxon>
        <taxon>Spermatophyta</taxon>
        <taxon>Magnoliopsida</taxon>
        <taxon>eudicotyledons</taxon>
        <taxon>Gunneridae</taxon>
        <taxon>Pentapetalae</taxon>
        <taxon>rosids</taxon>
        <taxon>malvids</taxon>
        <taxon>Brassicales</taxon>
        <taxon>Brassicaceae</taxon>
        <taxon>Brassiceae</taxon>
        <taxon>Brassica</taxon>
    </lineage>
</organism>
<dbReference type="EMBL" id="HG994371">
    <property type="protein sequence ID" value="CAF1954961.1"/>
    <property type="molecule type" value="Genomic_DNA"/>
</dbReference>